<organism evidence="5 6">
    <name type="scientific">Oleiphilus messinensis</name>
    <dbReference type="NCBI Taxonomy" id="141451"/>
    <lineage>
        <taxon>Bacteria</taxon>
        <taxon>Pseudomonadati</taxon>
        <taxon>Pseudomonadota</taxon>
        <taxon>Gammaproteobacteria</taxon>
        <taxon>Oceanospirillales</taxon>
        <taxon>Oleiphilaceae</taxon>
        <taxon>Oleiphilus</taxon>
    </lineage>
</organism>
<dbReference type="PANTHER" id="PTHR43619">
    <property type="entry name" value="S-ADENOSYL-L-METHIONINE-DEPENDENT METHYLTRANSFERASE YKTD-RELATED"/>
    <property type="match status" value="1"/>
</dbReference>
<dbReference type="RefSeq" id="WP_087460509.1">
    <property type="nucleotide sequence ID" value="NZ_CP021425.1"/>
</dbReference>
<dbReference type="PANTHER" id="PTHR43619:SF2">
    <property type="entry name" value="S-ADENOSYL-L-METHIONINE-DEPENDENT METHYLTRANSFERASES SUPERFAMILY PROTEIN"/>
    <property type="match status" value="1"/>
</dbReference>
<dbReference type="Gene3D" id="3.40.50.150">
    <property type="entry name" value="Vaccinia Virus protein VP39"/>
    <property type="match status" value="1"/>
</dbReference>
<evidence type="ECO:0000256" key="2">
    <source>
        <dbReference type="ARBA" id="ARBA00022603"/>
    </source>
</evidence>
<keyword evidence="3 5" id="KW-0808">Transferase</keyword>
<evidence type="ECO:0000313" key="5">
    <source>
        <dbReference type="EMBL" id="ARU55393.1"/>
    </source>
</evidence>
<protein>
    <recommendedName>
        <fullName evidence="4">S-adenosyl-L-methionine-dependent methyltransferase</fullName>
        <ecNumber evidence="4">2.1.1.-</ecNumber>
    </recommendedName>
</protein>
<dbReference type="GO" id="GO:0032259">
    <property type="term" value="P:methylation"/>
    <property type="evidence" value="ECO:0007669"/>
    <property type="project" value="UniProtKB-KW"/>
</dbReference>
<dbReference type="GO" id="GO:0008168">
    <property type="term" value="F:methyltransferase activity"/>
    <property type="evidence" value="ECO:0007669"/>
    <property type="project" value="UniProtKB-UniRule"/>
</dbReference>
<name>A0A1Y0I7L5_9GAMM</name>
<dbReference type="NCBIfam" id="TIGR00027">
    <property type="entry name" value="mthyl_TIGR00027"/>
    <property type="match status" value="1"/>
</dbReference>
<keyword evidence="4" id="KW-0949">S-adenosyl-L-methionine</keyword>
<comment type="similarity">
    <text evidence="1 4">Belongs to the UPF0677 family.</text>
</comment>
<evidence type="ECO:0000313" key="6">
    <source>
        <dbReference type="Proteomes" id="UP000196027"/>
    </source>
</evidence>
<dbReference type="EC" id="2.1.1.-" evidence="4"/>
<dbReference type="KEGG" id="ome:OLMES_1314"/>
<dbReference type="Pfam" id="PF04072">
    <property type="entry name" value="LCM"/>
    <property type="match status" value="1"/>
</dbReference>
<dbReference type="Proteomes" id="UP000196027">
    <property type="component" value="Chromosome"/>
</dbReference>
<sequence length="302" mass="34149">MKNDSASSTAFTVVQGILHIARSTDYPGGQLVSDSVSQFCENLLHSSEEGRRRLRQMSTSWGYRLLLLKEKLLMPGISLHYALRKRYIEDYISAQLEQGCTQVINLGAGFDSLLYRLSQEYPHVNLIEVDHPATQAVKVDAFQQILAKTNTTMPENLHFLPVEFESQEVQTALQSSECFNVDRPTVYIFEGVLPYLNPETVVRNFQALKSLGHPTFSVIFSAVVPLSKHLKSFGVLFNLYLKLKGEPLNWMCETESLPGFFKTFGFKILDTCDAEGFKRNYLPENFNGPMQVVEYMAVAVPD</sequence>
<keyword evidence="2 4" id="KW-0489">Methyltransferase</keyword>
<evidence type="ECO:0000256" key="3">
    <source>
        <dbReference type="ARBA" id="ARBA00022679"/>
    </source>
</evidence>
<dbReference type="InterPro" id="IPR029063">
    <property type="entry name" value="SAM-dependent_MTases_sf"/>
</dbReference>
<proteinExistence type="inferred from homology"/>
<dbReference type="OrthoDB" id="9806164at2"/>
<dbReference type="EMBL" id="CP021425">
    <property type="protein sequence ID" value="ARU55393.1"/>
    <property type="molecule type" value="Genomic_DNA"/>
</dbReference>
<comment type="function">
    <text evidence="4">Exhibits S-adenosyl-L-methionine-dependent methyltransferase activity.</text>
</comment>
<dbReference type="SUPFAM" id="SSF53335">
    <property type="entry name" value="S-adenosyl-L-methionine-dependent methyltransferases"/>
    <property type="match status" value="1"/>
</dbReference>
<dbReference type="InterPro" id="IPR011610">
    <property type="entry name" value="SAM_mthyl_Trfase_ML2640-like"/>
</dbReference>
<evidence type="ECO:0000256" key="4">
    <source>
        <dbReference type="RuleBase" id="RU362030"/>
    </source>
</evidence>
<reference evidence="5 6" key="1">
    <citation type="submission" date="2017-05" db="EMBL/GenBank/DDBJ databases">
        <title>Genomic insights into alkan degradation activity of Oleiphilus messinensis.</title>
        <authorList>
            <person name="Kozyavkin S.A."/>
            <person name="Slesarev A.I."/>
            <person name="Golyshin P.N."/>
            <person name="Korzhenkov A."/>
            <person name="Golyshina O.N."/>
            <person name="Toshchakov S.V."/>
        </authorList>
    </citation>
    <scope>NUCLEOTIDE SEQUENCE [LARGE SCALE GENOMIC DNA]</scope>
    <source>
        <strain evidence="5 6">ME102</strain>
    </source>
</reference>
<keyword evidence="6" id="KW-1185">Reference proteome</keyword>
<gene>
    <name evidence="5" type="ORF">OLMES_1314</name>
</gene>
<accession>A0A1Y0I7L5</accession>
<dbReference type="InterPro" id="IPR007213">
    <property type="entry name" value="Ppm1/Ppm2/Tcmp"/>
</dbReference>
<evidence type="ECO:0000256" key="1">
    <source>
        <dbReference type="ARBA" id="ARBA00008138"/>
    </source>
</evidence>
<dbReference type="AlphaFoldDB" id="A0A1Y0I7L5"/>